<dbReference type="AlphaFoldDB" id="A0A815L704"/>
<dbReference type="Gene3D" id="1.10.1410.40">
    <property type="match status" value="1"/>
</dbReference>
<dbReference type="PANTHER" id="PTHR10656:SF42">
    <property type="entry name" value="CYCLIC GMP-AMP SYNTHASE-LIKE PROTEIN-RELATED"/>
    <property type="match status" value="1"/>
</dbReference>
<dbReference type="GO" id="GO:0004842">
    <property type="term" value="F:ubiquitin-protein transferase activity"/>
    <property type="evidence" value="ECO:0007669"/>
    <property type="project" value="InterPro"/>
</dbReference>
<dbReference type="SUPFAM" id="SSF56204">
    <property type="entry name" value="Hect, E3 ligase catalytic domain"/>
    <property type="match status" value="1"/>
</dbReference>
<gene>
    <name evidence="3" type="ORF">XAT740_LOCUS34382</name>
</gene>
<keyword evidence="4" id="KW-1185">Reference proteome</keyword>
<dbReference type="SUPFAM" id="SSF51045">
    <property type="entry name" value="WW domain"/>
    <property type="match status" value="1"/>
</dbReference>
<evidence type="ECO:0000259" key="2">
    <source>
        <dbReference type="PROSITE" id="PS50020"/>
    </source>
</evidence>
<dbReference type="EMBL" id="CAJNOR010003354">
    <property type="protein sequence ID" value="CAF1405464.1"/>
    <property type="molecule type" value="Genomic_DNA"/>
</dbReference>
<organism evidence="3 4">
    <name type="scientific">Adineta ricciae</name>
    <name type="common">Rotifer</name>
    <dbReference type="NCBI Taxonomy" id="249248"/>
    <lineage>
        <taxon>Eukaryota</taxon>
        <taxon>Metazoa</taxon>
        <taxon>Spiralia</taxon>
        <taxon>Gnathifera</taxon>
        <taxon>Rotifera</taxon>
        <taxon>Eurotatoria</taxon>
        <taxon>Bdelloidea</taxon>
        <taxon>Adinetida</taxon>
        <taxon>Adinetidae</taxon>
        <taxon>Adineta</taxon>
    </lineage>
</organism>
<dbReference type="Pfam" id="PF03281">
    <property type="entry name" value="Mab-21"/>
    <property type="match status" value="1"/>
</dbReference>
<dbReference type="InterPro" id="IPR035983">
    <property type="entry name" value="Hect_E3_ubiquitin_ligase"/>
</dbReference>
<dbReference type="InterPro" id="IPR046903">
    <property type="entry name" value="Mab-21-like_nuc_Trfase"/>
</dbReference>
<name>A0A815L704_ADIRI</name>
<sequence length="1138" mass="132701">MENIIKMFVSGSSAEGQSYANHFRHDNQFQDFDFMLEVCALNSNDQLVLINNAPGFVLVKWSSENATEKLPHNGQFVDGFRMKQLFADRYISSVNASPLLASQLNTTTDTASIEATIQSDLIHQATKFHNALKYVETLQSDENKMKKFIEYHEWCEDNISNIFGKCLPEFPMYDYFGKNYVSDCFCMVSPAFGFQLSAEHRKRAESVLNFYLKYRHSYCISQQIYKYLQKSSCLDTRPVDADLVPAIRLDFWPSNMNWFLNRLKTNRPLLFEKIEPLHMHIIPKWSGRTEKSNENIEFRYSFSAIEKELADQRSPIEQVLNRVARGIFYKYLHKSVLKPPCSNKKYLTSYLVKTTILWMCETKDFDNIYAITNSCTPRVEKMLAHRLANQWIEYVCSVLKSRICPHYFIENLNLLEEYTDEYLDNACYVLQNNVNLRDDHLTQIFQTPPKNEESNKETSDYMEHFFANIDASEFFSDSTDLCNQFMHGFKMDFSIYGGDGDGDDDALATIFISSYLLLNMMAIFDNVELNNWQLWKDLFISNPSEQSPIISQKMTTRKNTPVYTLMNMILVFSLEEVDKYVSDENLSTKLKNLASCPIFQTGDMISMSLTRMLPLILQQPGVLLSHRRTVLENPTNMVPTLAEHVKKQTPAHFRNILYSDCIQPTIPSTTVPATLHSNETVDENVTTQMIEGFVLDGEEFNTLINETISFNQTPYSYLQTQQYLSKIDTSQYSTRTTNKNISGWESRFDQTYKRIFYVDHHTLVVTWIAPTVYHLGERIQWYVQTAVEHRVSSPSKYRTNLPTIIDLESNTPSADALFKYDTTEWEGLHQMQALDNSMDSLTLNDAWYMCSDQQNRTYFINSESKILQLNSQLVKDVQSLRILLAVNTTTGQLNLEIQSNNFFQSSYDLIMKMEPFELRRKMFTVILSTNSISLYFKTCRMNVPVFLFVEEMSQKEKNDFWFVQLHEKMLEMKLLAKQDAYYDLIDSEVPDVYFRQFPIFYYRILFNKELTLNLLELKYFDLDNFNKAKQKTDKPVAEILQRYFAKPIKLQMMQIRQGLNEVIPIEWMEHLNTEDIEKMISGFCTVHEMERARQQEETSLVHMATVDTKSVDTNIPTNEDNKSSTADVVVKTRCCTIL</sequence>
<dbReference type="SMART" id="SM00456">
    <property type="entry name" value="WW"/>
    <property type="match status" value="1"/>
</dbReference>
<dbReference type="PROSITE" id="PS50020">
    <property type="entry name" value="WW_DOMAIN_2"/>
    <property type="match status" value="1"/>
</dbReference>
<reference evidence="3" key="1">
    <citation type="submission" date="2021-02" db="EMBL/GenBank/DDBJ databases">
        <authorList>
            <person name="Nowell W R."/>
        </authorList>
    </citation>
    <scope>NUCLEOTIDE SEQUENCE</scope>
</reference>
<proteinExistence type="inferred from homology"/>
<dbReference type="Pfam" id="PF20266">
    <property type="entry name" value="Mab-21_C"/>
    <property type="match status" value="1"/>
</dbReference>
<dbReference type="Gene3D" id="3.90.1750.10">
    <property type="entry name" value="Hect, E3 ligase catalytic domains"/>
    <property type="match status" value="1"/>
</dbReference>
<dbReference type="Gene3D" id="2.20.70.10">
    <property type="match status" value="1"/>
</dbReference>
<evidence type="ECO:0000313" key="4">
    <source>
        <dbReference type="Proteomes" id="UP000663828"/>
    </source>
</evidence>
<comment type="similarity">
    <text evidence="1">Belongs to the mab-21 family.</text>
</comment>
<dbReference type="Proteomes" id="UP000663828">
    <property type="component" value="Unassembled WGS sequence"/>
</dbReference>
<accession>A0A815L704</accession>
<dbReference type="Pfam" id="PF00397">
    <property type="entry name" value="WW"/>
    <property type="match status" value="1"/>
</dbReference>
<dbReference type="PANTHER" id="PTHR10656">
    <property type="entry name" value="CELL FATE DETERMINING PROTEIN MAB21-RELATED"/>
    <property type="match status" value="1"/>
</dbReference>
<comment type="caution">
    <text evidence="3">The sequence shown here is derived from an EMBL/GenBank/DDBJ whole genome shotgun (WGS) entry which is preliminary data.</text>
</comment>
<protein>
    <recommendedName>
        <fullName evidence="2">WW domain-containing protein</fullName>
    </recommendedName>
</protein>
<dbReference type="InterPro" id="IPR046906">
    <property type="entry name" value="Mab-21_HhH/H2TH-like"/>
</dbReference>
<feature type="domain" description="WW" evidence="2">
    <location>
        <begin position="742"/>
        <end position="772"/>
    </location>
</feature>
<dbReference type="InterPro" id="IPR001202">
    <property type="entry name" value="WW_dom"/>
</dbReference>
<evidence type="ECO:0000256" key="1">
    <source>
        <dbReference type="ARBA" id="ARBA00008307"/>
    </source>
</evidence>
<evidence type="ECO:0000313" key="3">
    <source>
        <dbReference type="EMBL" id="CAF1405464.1"/>
    </source>
</evidence>
<dbReference type="InterPro" id="IPR036020">
    <property type="entry name" value="WW_dom_sf"/>
</dbReference>